<comment type="similarity">
    <text evidence="1 6">Belongs to the universal ribosomal protein uS17 family.</text>
</comment>
<keyword evidence="2 6" id="KW-0699">rRNA-binding</keyword>
<dbReference type="GO" id="GO:0022627">
    <property type="term" value="C:cytosolic small ribosomal subunit"/>
    <property type="evidence" value="ECO:0007669"/>
    <property type="project" value="UniProtKB-UniRule"/>
</dbReference>
<dbReference type="PANTHER" id="PTHR10744:SF1">
    <property type="entry name" value="SMALL RIBOSOMAL SUBUNIT PROTEIN US17M"/>
    <property type="match status" value="1"/>
</dbReference>
<dbReference type="AlphaFoldDB" id="A0A840X5P0"/>
<evidence type="ECO:0000256" key="3">
    <source>
        <dbReference type="ARBA" id="ARBA00022884"/>
    </source>
</evidence>
<proteinExistence type="inferred from homology"/>
<comment type="caution">
    <text evidence="7">The sequence shown here is derived from an EMBL/GenBank/DDBJ whole genome shotgun (WGS) entry which is preliminary data.</text>
</comment>
<keyword evidence="5 6" id="KW-0687">Ribonucleoprotein</keyword>
<keyword evidence="4 6" id="KW-0689">Ribosomal protein</keyword>
<dbReference type="RefSeq" id="WP_184013050.1">
    <property type="nucleotide sequence ID" value="NZ_JACIJS010000012.1"/>
</dbReference>
<dbReference type="GO" id="GO:0019843">
    <property type="term" value="F:rRNA binding"/>
    <property type="evidence" value="ECO:0007669"/>
    <property type="project" value="UniProtKB-UniRule"/>
</dbReference>
<comment type="subunit">
    <text evidence="6">Part of the 30S ribosomal subunit.</text>
</comment>
<keyword evidence="3 6" id="KW-0694">RNA-binding</keyword>
<organism evidence="7 8">
    <name type="scientific">Rubricella aquisinus</name>
    <dbReference type="NCBI Taxonomy" id="2028108"/>
    <lineage>
        <taxon>Bacteria</taxon>
        <taxon>Pseudomonadati</taxon>
        <taxon>Pseudomonadota</taxon>
        <taxon>Alphaproteobacteria</taxon>
        <taxon>Rhodobacterales</taxon>
        <taxon>Paracoccaceae</taxon>
        <taxon>Rubricella</taxon>
    </lineage>
</organism>
<evidence type="ECO:0000256" key="4">
    <source>
        <dbReference type="ARBA" id="ARBA00022980"/>
    </source>
</evidence>
<dbReference type="GO" id="GO:0006412">
    <property type="term" value="P:translation"/>
    <property type="evidence" value="ECO:0007669"/>
    <property type="project" value="UniProtKB-UniRule"/>
</dbReference>
<reference evidence="7 8" key="1">
    <citation type="submission" date="2020-08" db="EMBL/GenBank/DDBJ databases">
        <title>Genomic Encyclopedia of Type Strains, Phase IV (KMG-IV): sequencing the most valuable type-strain genomes for metagenomic binning, comparative biology and taxonomic classification.</title>
        <authorList>
            <person name="Goeker M."/>
        </authorList>
    </citation>
    <scope>NUCLEOTIDE SEQUENCE [LARGE SCALE GENOMIC DNA]</scope>
    <source>
        <strain evidence="7 8">DSM 103377</strain>
    </source>
</reference>
<evidence type="ECO:0000256" key="5">
    <source>
        <dbReference type="ARBA" id="ARBA00023274"/>
    </source>
</evidence>
<dbReference type="GO" id="GO:0003735">
    <property type="term" value="F:structural constituent of ribosome"/>
    <property type="evidence" value="ECO:0007669"/>
    <property type="project" value="UniProtKB-UniRule"/>
</dbReference>
<dbReference type="NCBIfam" id="NF004123">
    <property type="entry name" value="PRK05610.1"/>
    <property type="match status" value="1"/>
</dbReference>
<dbReference type="InterPro" id="IPR012340">
    <property type="entry name" value="NA-bd_OB-fold"/>
</dbReference>
<dbReference type="HAMAP" id="MF_01345_B">
    <property type="entry name" value="Ribosomal_uS17_B"/>
    <property type="match status" value="1"/>
</dbReference>
<evidence type="ECO:0000313" key="7">
    <source>
        <dbReference type="EMBL" id="MBB5517096.1"/>
    </source>
</evidence>
<protein>
    <recommendedName>
        <fullName evidence="6">Small ribosomal subunit protein uS17</fullName>
    </recommendedName>
</protein>
<dbReference type="PANTHER" id="PTHR10744">
    <property type="entry name" value="40S RIBOSOMAL PROTEIN S11 FAMILY MEMBER"/>
    <property type="match status" value="1"/>
</dbReference>
<gene>
    <name evidence="6" type="primary">rpsQ</name>
    <name evidence="7" type="ORF">FHS89_003140</name>
</gene>
<dbReference type="NCBIfam" id="TIGR03635">
    <property type="entry name" value="uS17_bact"/>
    <property type="match status" value="1"/>
</dbReference>
<dbReference type="PRINTS" id="PR00973">
    <property type="entry name" value="RIBOSOMALS17"/>
</dbReference>
<evidence type="ECO:0000313" key="8">
    <source>
        <dbReference type="Proteomes" id="UP000553766"/>
    </source>
</evidence>
<dbReference type="CDD" id="cd00364">
    <property type="entry name" value="Ribosomal_uS17"/>
    <property type="match status" value="1"/>
</dbReference>
<accession>A0A840X5P0</accession>
<evidence type="ECO:0000256" key="6">
    <source>
        <dbReference type="HAMAP-Rule" id="MF_01345"/>
    </source>
</evidence>
<keyword evidence="8" id="KW-1185">Reference proteome</keyword>
<dbReference type="InterPro" id="IPR000266">
    <property type="entry name" value="Ribosomal_uS17"/>
</dbReference>
<dbReference type="Gene3D" id="2.40.50.140">
    <property type="entry name" value="Nucleic acid-binding proteins"/>
    <property type="match status" value="1"/>
</dbReference>
<evidence type="ECO:0000256" key="1">
    <source>
        <dbReference type="ARBA" id="ARBA00010254"/>
    </source>
</evidence>
<dbReference type="SUPFAM" id="SSF50249">
    <property type="entry name" value="Nucleic acid-binding proteins"/>
    <property type="match status" value="1"/>
</dbReference>
<dbReference type="Pfam" id="PF00366">
    <property type="entry name" value="Ribosomal_S17"/>
    <property type="match status" value="1"/>
</dbReference>
<comment type="function">
    <text evidence="6">One of the primary rRNA binding proteins, it binds specifically to the 5'-end of 16S ribosomal RNA.</text>
</comment>
<sequence>MPKRILQGVVTSSQNEQTVTVSVERRFKHPVLMKTIRKSKKYRAHDADNAFNVGDTVRIQECAPHSKTKRWEVVTEASAE</sequence>
<dbReference type="InterPro" id="IPR019984">
    <property type="entry name" value="Ribosomal_uS17_bact/chlr"/>
</dbReference>
<dbReference type="Proteomes" id="UP000553766">
    <property type="component" value="Unassembled WGS sequence"/>
</dbReference>
<evidence type="ECO:0000256" key="2">
    <source>
        <dbReference type="ARBA" id="ARBA00022730"/>
    </source>
</evidence>
<dbReference type="EMBL" id="JACIJS010000012">
    <property type="protein sequence ID" value="MBB5517096.1"/>
    <property type="molecule type" value="Genomic_DNA"/>
</dbReference>
<name>A0A840X5P0_9RHOB</name>